<reference evidence="2 3" key="1">
    <citation type="submission" date="2016-06" db="EMBL/GenBank/DDBJ databases">
        <authorList>
            <consortium name="Pathogen Informatics"/>
        </authorList>
    </citation>
    <scope>NUCLEOTIDE SEQUENCE [LARGE SCALE GENOMIC DNA]</scope>
    <source>
        <strain evidence="2">PocGH01</strain>
    </source>
</reference>
<gene>
    <name evidence="2" type="primary">PocGH01_00173500</name>
    <name evidence="2" type="ORF">POCGH01_00173500</name>
</gene>
<dbReference type="Pfam" id="PF05795">
    <property type="entry name" value="Plasmodium_Vir"/>
    <property type="match status" value="2"/>
</dbReference>
<keyword evidence="1" id="KW-1133">Transmembrane helix</keyword>
<keyword evidence="1" id="KW-0472">Membrane</keyword>
<evidence type="ECO:0000256" key="1">
    <source>
        <dbReference type="SAM" id="Phobius"/>
    </source>
</evidence>
<organism evidence="2 3">
    <name type="scientific">Plasmodium ovale</name>
    <name type="common">malaria parasite P. ovale</name>
    <dbReference type="NCBI Taxonomy" id="36330"/>
    <lineage>
        <taxon>Eukaryota</taxon>
        <taxon>Sar</taxon>
        <taxon>Alveolata</taxon>
        <taxon>Apicomplexa</taxon>
        <taxon>Aconoidasida</taxon>
        <taxon>Haemosporida</taxon>
        <taxon>Plasmodiidae</taxon>
        <taxon>Plasmodium</taxon>
        <taxon>Plasmodium (Plasmodium)</taxon>
    </lineage>
</organism>
<accession>A0A1D3JEF4</accession>
<sequence>MSVISFIENRNFIYADAPSYLFNKELDSVIKHCSFCFMCDKKNDSFVGEYGLKTLCYYFVRNLEKIKNESSSNISLKDKLCNDLFYWLQHNLINIHHKAKPNLDSILKIFEDVWNDITAVGNGIPKDNLCKTSFENLLSFEERTQKKKVSNYCENYEYIRKKLENPNEPCSIYYKYLTKNSKLYTDSVSKCSENGKNYCLKYNKCNTYDPQILLDKPTCIIAKEFEEKRREMEEKEQQYTQCGPEYECLPKNFFDKSIDFSDSRITPLIVLSIWGIFLSLYFLYKLSPFRSWLNNLLYKKNIIKKNLHNEEFQELLESDSEDAHINFNNREYHITYNRE</sequence>
<dbReference type="VEuPathDB" id="PlasmoDB:POWCR01_000152500"/>
<name>A0A1D3JEF4_PLAOA</name>
<dbReference type="OrthoDB" id="10333500at2759"/>
<protein>
    <submittedName>
        <fullName evidence="2">PIR protein</fullName>
    </submittedName>
</protein>
<dbReference type="InterPro" id="IPR008780">
    <property type="entry name" value="Plasmodium_Vir"/>
</dbReference>
<keyword evidence="1" id="KW-0812">Transmembrane</keyword>
<evidence type="ECO:0000313" key="2">
    <source>
        <dbReference type="EMBL" id="SBT84116.1"/>
    </source>
</evidence>
<dbReference type="VEuPathDB" id="PlasmoDB:PocGH01_00173500"/>
<evidence type="ECO:0000313" key="3">
    <source>
        <dbReference type="Proteomes" id="UP000242942"/>
    </source>
</evidence>
<dbReference type="EMBL" id="FLRI01000324">
    <property type="protein sequence ID" value="SBT84116.1"/>
    <property type="molecule type" value="Genomic_DNA"/>
</dbReference>
<proteinExistence type="predicted"/>
<dbReference type="Proteomes" id="UP000242942">
    <property type="component" value="Unassembled WGS sequence"/>
</dbReference>
<feature type="transmembrane region" description="Helical" evidence="1">
    <location>
        <begin position="265"/>
        <end position="284"/>
    </location>
</feature>
<keyword evidence="3" id="KW-1185">Reference proteome</keyword>
<dbReference type="AlphaFoldDB" id="A0A1D3JEF4"/>